<organism evidence="12 13">
    <name type="scientific">Flavobacterium crassostreae</name>
    <dbReference type="NCBI Taxonomy" id="1763534"/>
    <lineage>
        <taxon>Bacteria</taxon>
        <taxon>Pseudomonadati</taxon>
        <taxon>Bacteroidota</taxon>
        <taxon>Flavobacteriia</taxon>
        <taxon>Flavobacteriales</taxon>
        <taxon>Flavobacteriaceae</taxon>
        <taxon>Flavobacterium</taxon>
    </lineage>
</organism>
<feature type="binding site" evidence="9">
    <location>
        <position position="253"/>
    </location>
    <ligand>
        <name>Mg(2+)</name>
        <dbReference type="ChEBI" id="CHEBI:18420"/>
        <label>1</label>
        <note>catalytic</note>
    </ligand>
</feature>
<protein>
    <recommendedName>
        <fullName evidence="9">Fused isobutyryl-CoA mutase</fullName>
    </recommendedName>
    <domain>
        <recommendedName>
            <fullName evidence="9">Isobutyryl-CoA mutase</fullName>
            <shortName evidence="9">ICM</shortName>
            <ecNumber evidence="9">5.4.99.13</ecNumber>
        </recommendedName>
    </domain>
    <domain>
        <recommendedName>
            <fullName evidence="9">P-loop GTPase</fullName>
            <ecNumber evidence="9">3.6.5.-</ecNumber>
        </recommendedName>
        <alternativeName>
            <fullName evidence="9">G-protein chaperone</fullName>
        </alternativeName>
    </domain>
</protein>
<comment type="catalytic activity">
    <reaction evidence="9">
        <text>GTP + H2O = GDP + phosphate + H(+)</text>
        <dbReference type="Rhea" id="RHEA:19669"/>
        <dbReference type="ChEBI" id="CHEBI:15377"/>
        <dbReference type="ChEBI" id="CHEBI:15378"/>
        <dbReference type="ChEBI" id="CHEBI:37565"/>
        <dbReference type="ChEBI" id="CHEBI:43474"/>
        <dbReference type="ChEBI" id="CHEBI:58189"/>
    </reaction>
</comment>
<dbReference type="Pfam" id="PF01642">
    <property type="entry name" value="MM_CoA_mutase"/>
    <property type="match status" value="2"/>
</dbReference>
<dbReference type="OrthoDB" id="9762378at2"/>
<dbReference type="GO" id="GO:0034784">
    <property type="term" value="F:pivalyl-CoA mutase activity"/>
    <property type="evidence" value="ECO:0007669"/>
    <property type="project" value="InterPro"/>
</dbReference>
<dbReference type="CDD" id="cd02071">
    <property type="entry name" value="MM_CoA_mut_B12_BD"/>
    <property type="match status" value="1"/>
</dbReference>
<evidence type="ECO:0000256" key="7">
    <source>
        <dbReference type="ARBA" id="ARBA00023235"/>
    </source>
</evidence>
<dbReference type="SUPFAM" id="SSF52242">
    <property type="entry name" value="Cobalamin (vitamin B12)-binding domain"/>
    <property type="match status" value="1"/>
</dbReference>
<dbReference type="EC" id="5.4.99.13" evidence="9"/>
<feature type="binding site" evidence="9">
    <location>
        <position position="1150"/>
    </location>
    <ligand>
        <name>GTP</name>
        <dbReference type="ChEBI" id="CHEBI:37565"/>
    </ligand>
</feature>
<dbReference type="SUPFAM" id="SSF51703">
    <property type="entry name" value="Cobalamin (vitamin B12)-dependent enzymes"/>
    <property type="match status" value="1"/>
</dbReference>
<comment type="cofactor">
    <cofactor evidence="9">
        <name>Mg(2+)</name>
        <dbReference type="ChEBI" id="CHEBI:18420"/>
    </cofactor>
</comment>
<keyword evidence="7 9" id="KW-0413">Isomerase</keyword>
<dbReference type="GO" id="GO:0006637">
    <property type="term" value="P:acyl-CoA metabolic process"/>
    <property type="evidence" value="ECO:0007669"/>
    <property type="project" value="UniProtKB-UniRule"/>
</dbReference>
<dbReference type="RefSeq" id="WP_066332051.1">
    <property type="nucleotide sequence ID" value="NZ_CP017688.1"/>
</dbReference>
<evidence type="ECO:0000256" key="8">
    <source>
        <dbReference type="ARBA" id="ARBA00023285"/>
    </source>
</evidence>
<feature type="binding site" description="axial binding residue" evidence="9">
    <location>
        <position position="25"/>
    </location>
    <ligand>
        <name>adenosylcob(III)alamin</name>
        <dbReference type="ChEBI" id="CHEBI:18408"/>
    </ligand>
    <ligandPart>
        <name>Co</name>
        <dbReference type="ChEBI" id="CHEBI:27638"/>
    </ligandPart>
</feature>
<evidence type="ECO:0000256" key="3">
    <source>
        <dbReference type="ARBA" id="ARBA00022741"/>
    </source>
</evidence>
<keyword evidence="2 9" id="KW-0846">Cobalamin</keyword>
<dbReference type="GO" id="GO:0031419">
    <property type="term" value="F:cobalamin binding"/>
    <property type="evidence" value="ECO:0007669"/>
    <property type="project" value="UniProtKB-UniRule"/>
</dbReference>
<feature type="binding site" evidence="9">
    <location>
        <position position="830"/>
    </location>
    <ligand>
        <name>substrate</name>
    </ligand>
</feature>
<dbReference type="Pfam" id="PF03308">
    <property type="entry name" value="MeaB"/>
    <property type="match status" value="1"/>
</dbReference>
<dbReference type="InterPro" id="IPR016176">
    <property type="entry name" value="Cbl-dep_enz_cat"/>
</dbReference>
<comment type="function">
    <text evidence="9">Catalyzes the reversible interconversion of isobutyryl-CoA and n-butyryl-CoA, using radical chemistry. Also exhibits GTPase activity, associated with its G-protein domain (MeaI) that functions as a chaperone that assists cofactor delivery and proper holo-enzyme assembly.</text>
</comment>
<dbReference type="SUPFAM" id="SSF52540">
    <property type="entry name" value="P-loop containing nucleoside triphosphate hydrolases"/>
    <property type="match status" value="1"/>
</dbReference>
<feature type="binding site" evidence="9">
    <location>
        <position position="239"/>
    </location>
    <ligand>
        <name>Mg(2+)</name>
        <dbReference type="ChEBI" id="CHEBI:18420"/>
        <label>2</label>
    </ligand>
</feature>
<feature type="binding site" evidence="9">
    <location>
        <position position="636"/>
    </location>
    <ligand>
        <name>substrate</name>
    </ligand>
</feature>
<keyword evidence="13" id="KW-1185">Reference proteome</keyword>
<dbReference type="InterPro" id="IPR027417">
    <property type="entry name" value="P-loop_NTPase"/>
</dbReference>
<proteinExistence type="inferred from homology"/>
<keyword evidence="9" id="KW-0460">Magnesium</keyword>
<dbReference type="GO" id="GO:0000287">
    <property type="term" value="F:magnesium ion binding"/>
    <property type="evidence" value="ECO:0007669"/>
    <property type="project" value="UniProtKB-UniRule"/>
</dbReference>
<evidence type="ECO:0000256" key="9">
    <source>
        <dbReference type="HAMAP-Rule" id="MF_02050"/>
    </source>
</evidence>
<comment type="similarity">
    <text evidence="9">Belongs to the IcmF family.</text>
</comment>
<dbReference type="InterPro" id="IPR006158">
    <property type="entry name" value="Cobalamin-bd"/>
</dbReference>
<dbReference type="EC" id="3.6.5.-" evidence="9"/>
<keyword evidence="10" id="KW-0175">Coiled coil</keyword>
<evidence type="ECO:0000259" key="11">
    <source>
        <dbReference type="PROSITE" id="PS51332"/>
    </source>
</evidence>
<feature type="binding site" evidence="9">
    <location>
        <position position="240"/>
    </location>
    <ligand>
        <name>Mg(2+)</name>
        <dbReference type="ChEBI" id="CHEBI:18420"/>
        <label>2</label>
    </ligand>
</feature>
<evidence type="ECO:0000256" key="10">
    <source>
        <dbReference type="SAM" id="Coils"/>
    </source>
</evidence>
<evidence type="ECO:0000313" key="12">
    <source>
        <dbReference type="EMBL" id="OCB78407.1"/>
    </source>
</evidence>
<feature type="binding site" evidence="9">
    <location>
        <position position="253"/>
    </location>
    <ligand>
        <name>Mg(2+)</name>
        <dbReference type="ChEBI" id="CHEBI:18420"/>
        <label>2</label>
    </ligand>
</feature>
<dbReference type="Gene3D" id="3.40.50.280">
    <property type="entry name" value="Cobalamin-binding domain"/>
    <property type="match status" value="1"/>
</dbReference>
<evidence type="ECO:0000256" key="1">
    <source>
        <dbReference type="ARBA" id="ARBA00001922"/>
    </source>
</evidence>
<feature type="binding site" evidence="9">
    <location>
        <position position="601"/>
    </location>
    <ligand>
        <name>substrate</name>
    </ligand>
</feature>
<keyword evidence="3 9" id="KW-0547">Nucleotide-binding</keyword>
<dbReference type="Gene3D" id="3.40.50.300">
    <property type="entry name" value="P-loop containing nucleotide triphosphate hydrolases"/>
    <property type="match status" value="1"/>
</dbReference>
<comment type="caution">
    <text evidence="12">The sequence shown here is derived from an EMBL/GenBank/DDBJ whole genome shotgun (WGS) entry which is preliminary data.</text>
</comment>
<dbReference type="Proteomes" id="UP000093510">
    <property type="component" value="Unassembled WGS sequence"/>
</dbReference>
<keyword evidence="6 9" id="KW-0143">Chaperone</keyword>
<feature type="binding site" evidence="9">
    <location>
        <begin position="348"/>
        <end position="351"/>
    </location>
    <ligand>
        <name>GTP</name>
        <dbReference type="ChEBI" id="CHEBI:37565"/>
    </ligand>
</feature>
<feature type="binding site" evidence="9">
    <location>
        <begin position="211"/>
        <end position="216"/>
    </location>
    <ligand>
        <name>GTP</name>
        <dbReference type="ChEBI" id="CHEBI:37565"/>
    </ligand>
</feature>
<evidence type="ECO:0000256" key="5">
    <source>
        <dbReference type="ARBA" id="ARBA00023134"/>
    </source>
</evidence>
<dbReference type="InterPro" id="IPR006099">
    <property type="entry name" value="MeMalonylCoA_mutase_a/b_cat"/>
</dbReference>
<reference evidence="12 13" key="1">
    <citation type="submission" date="2016-03" db="EMBL/GenBank/DDBJ databases">
        <authorList>
            <person name="Ploux O."/>
        </authorList>
    </citation>
    <scope>NUCLEOTIDE SEQUENCE [LARGE SCALE GENOMIC DNA]</scope>
    <source>
        <strain evidence="12 13">LPB0076</strain>
    </source>
</reference>
<keyword evidence="8 9" id="KW-0170">Cobalt</keyword>
<comment type="subunit">
    <text evidence="9">Homodimer.</text>
</comment>
<dbReference type="STRING" id="1763534.GCA_001831475_02364"/>
<feature type="binding site" evidence="9">
    <location>
        <position position="786"/>
    </location>
    <ligand>
        <name>substrate</name>
    </ligand>
</feature>
<dbReference type="PANTHER" id="PTHR43087">
    <property type="entry name" value="LYSINE/ARGININE/ORNITHINE TRANSPORT SYSTEM KINASE"/>
    <property type="match status" value="1"/>
</dbReference>
<keyword evidence="9" id="KW-0479">Metal-binding</keyword>
<feature type="binding site" evidence="9">
    <location>
        <position position="301"/>
    </location>
    <ligand>
        <name>Mg(2+)</name>
        <dbReference type="ChEBI" id="CHEBI:18420"/>
        <label>1</label>
        <note>catalytic</note>
    </ligand>
</feature>
<dbReference type="GO" id="GO:0003924">
    <property type="term" value="F:GTPase activity"/>
    <property type="evidence" value="ECO:0007669"/>
    <property type="project" value="UniProtKB-UniRule"/>
</dbReference>
<dbReference type="GO" id="GO:0047727">
    <property type="term" value="F:isobutyryl-CoA mutase activity"/>
    <property type="evidence" value="ECO:0007669"/>
    <property type="project" value="UniProtKB-UniRule"/>
</dbReference>
<dbReference type="HAMAP" id="MF_02050">
    <property type="entry name" value="IcmF"/>
    <property type="match status" value="1"/>
</dbReference>
<feature type="binding site" evidence="9">
    <location>
        <position position="919"/>
    </location>
    <ligand>
        <name>substrate</name>
    </ligand>
</feature>
<dbReference type="InterPro" id="IPR036724">
    <property type="entry name" value="Cobalamin-bd_sf"/>
</dbReference>
<dbReference type="InterPro" id="IPR033669">
    <property type="entry name" value="IcmF"/>
</dbReference>
<dbReference type="Pfam" id="PF02310">
    <property type="entry name" value="B12-binding"/>
    <property type="match status" value="1"/>
</dbReference>
<dbReference type="GO" id="GO:0005525">
    <property type="term" value="F:GTP binding"/>
    <property type="evidence" value="ECO:0007669"/>
    <property type="project" value="UniProtKB-UniRule"/>
</dbReference>
<feature type="domain" description="B12-binding" evidence="11">
    <location>
        <begin position="12"/>
        <end position="150"/>
    </location>
</feature>
<feature type="binding site" evidence="9">
    <location>
        <position position="914"/>
    </location>
    <ligand>
        <name>substrate</name>
    </ligand>
</feature>
<comment type="domain">
    <text evidence="9">Is composed of four functional domains: the N-terminal 5'-deoxyadenosylcobalamin binding region that is homologous to the small subunit of ICM (IcmB), a middle P-loop GTPase domain (MeaI) that likely acts as a chaperone for ICM, a structured linker region involved in dimer formation, and a C-terminal part that is homologous to the large substrate-binding subunit of ICM (IcmA).</text>
</comment>
<evidence type="ECO:0000256" key="2">
    <source>
        <dbReference type="ARBA" id="ARBA00022628"/>
    </source>
</evidence>
<evidence type="ECO:0000313" key="13">
    <source>
        <dbReference type="Proteomes" id="UP000093510"/>
    </source>
</evidence>
<comment type="caution">
    <text evidence="9">Lacks conserved residue(s) required for the propagation of feature annotation.</text>
</comment>
<feature type="binding site" evidence="9">
    <location>
        <position position="879"/>
    </location>
    <ligand>
        <name>substrate</name>
    </ligand>
</feature>
<accession>A0A1B9E8X3</accession>
<gene>
    <name evidence="9" type="primary">icmF</name>
    <name evidence="12" type="ORF">LPBF_02450</name>
</gene>
<dbReference type="Gene3D" id="3.20.20.240">
    <property type="entry name" value="Methylmalonyl-CoA mutase"/>
    <property type="match status" value="1"/>
</dbReference>
<dbReference type="EMBL" id="LVEP01000011">
    <property type="protein sequence ID" value="OCB78407.1"/>
    <property type="molecule type" value="Genomic_DNA"/>
</dbReference>
<keyword evidence="9" id="KW-0511">Multifunctional enzyme</keyword>
<feature type="binding site" evidence="9">
    <location>
        <position position="302"/>
    </location>
    <ligand>
        <name>Mg(2+)</name>
        <dbReference type="ChEBI" id="CHEBI:18420"/>
        <label>2</label>
    </ligand>
</feature>
<feature type="binding site" evidence="9">
    <location>
        <position position="215"/>
    </location>
    <ligand>
        <name>Mg(2+)</name>
        <dbReference type="ChEBI" id="CHEBI:18420"/>
        <label>1</label>
        <note>catalytic</note>
    </ligand>
</feature>
<comment type="catalytic activity">
    <reaction evidence="9">
        <text>2-methylpropanoyl-CoA = butanoyl-CoA</text>
        <dbReference type="Rhea" id="RHEA:13141"/>
        <dbReference type="ChEBI" id="CHEBI:57338"/>
        <dbReference type="ChEBI" id="CHEBI:57371"/>
        <dbReference type="EC" id="5.4.99.13"/>
    </reaction>
</comment>
<comment type="cofactor">
    <cofactor evidence="1 9">
        <name>adenosylcob(III)alamin</name>
        <dbReference type="ChEBI" id="CHEBI:18408"/>
    </cofactor>
</comment>
<sequence length="1151" mass="128334">MNTQTPYLPKHKVRIVTAASLFDGHDAAINIMRRIIQATGVEVIHLGHDRSVEEVVNTAIQEDANAIALTSYQGGHIEYFKYMYDLLQQKGAGHIKLFGGGGGVILPTEIAELQAYGITRIYAPDDGRSMGLQGMINDLVERSDFSPPTPEGTAPEMVNRLQNKQVTTIARLISLAENNPPEFYKLFPESLVAPALKTAETPVLGITGTGGAGKSSLVDEFVRRFLIDFPDKTIGLISVDPSKRKTGGALLGDRIRMNAINSPRVYMRSLATRQSNLALSKYVAGAIQVLKAATFDLIILETSGIGQSDTEIMDHSDVSLYVMTPEFGAATQLEKIDMLDFADVVALNKFDKRGALDAIRDVKKQYQRNHNLWEANPDTMPVFGTIASQFNDPGMNTLYQFILNKIVEKTHSDLKSTFVVSPERSQKIFVIPPQRTRYLSEIAESNRKYDQIVGSQQKVAQKLYGIFKTIESVSGKVPEITKTGIDDSSVYPSAVKEQDENTIFLNLLLNQFDKVKMDLDPYNWEILLTWDQKVNKYKKPIYNFKVRGQNIAIKTHSESLSHSPIPKIALPKYEAWGDILRWCLQENVPGEFPFTSGLYPFKREGEDPSRMFAGEGGPERTNKRFHYVSAGLPAKRLSTAFDSVTLYGNDPDIRPDIYGKIGNAGVSICCLDDAKKLYSGFDLVHAMTSVSMTINGPAPMLLGFFMNAAIDQQCELYIQANGLEKEIATKIDQIYQDKGIARPVYNGDLPEGNNGLGLLLLGVTGDVVLPLEVYREIKAKTLSQVRGTVQADILKEDQAQNTCIFSTEFALRLMGDVQEYFIANKVRNFYSVSISGYHIAEAGANPITQLAFTLSNGFTYVEYYLSRGMDINDFGPNLSFFFSNGVDPEYAVIGRVARKIWAKAMKIKYGANERAQMLKYHIQTSGRSLHAQEIDFNDIRTTLQALYAIYDNCNSLHTNAYDEAITTPTEESVRRAMAIQLIITKELGLAKNENPIQGSFIIEELTDLVETAVLQEFDRITDRGGVLGAMETMYQRSKIQEESLYYETLKHTGAFPIVGVNTFLSSKGSPTVIPTEVIRATEEEKQFQIQTLKNLHKTNAQEVQKQLDKIQEAAIKNENLFEYLMEATKVCSLGQITAALFEVGGQYRRNM</sequence>
<dbReference type="PANTHER" id="PTHR43087:SF1">
    <property type="entry name" value="LAO_AO TRANSPORT SYSTEM ATPASE"/>
    <property type="match status" value="1"/>
</dbReference>
<dbReference type="PROSITE" id="PS51332">
    <property type="entry name" value="B12_BINDING"/>
    <property type="match status" value="1"/>
</dbReference>
<evidence type="ECO:0000256" key="4">
    <source>
        <dbReference type="ARBA" id="ARBA00022801"/>
    </source>
</evidence>
<feature type="binding site" evidence="9">
    <location>
        <position position="301"/>
    </location>
    <ligand>
        <name>Mg(2+)</name>
        <dbReference type="ChEBI" id="CHEBI:18420"/>
        <label>2</label>
    </ligand>
</feature>
<feature type="binding site" evidence="9">
    <location>
        <position position="1031"/>
    </location>
    <ligand>
        <name>GTP</name>
        <dbReference type="ChEBI" id="CHEBI:37565"/>
    </ligand>
</feature>
<evidence type="ECO:0000256" key="6">
    <source>
        <dbReference type="ARBA" id="ARBA00023186"/>
    </source>
</evidence>
<keyword evidence="5 9" id="KW-0342">GTP-binding</keyword>
<name>A0A1B9E8X3_9FLAO</name>
<keyword evidence="4 9" id="KW-0378">Hydrolase</keyword>
<dbReference type="InterPro" id="IPR052040">
    <property type="entry name" value="GTPase/Isobutyryl-CoA_mutase"/>
</dbReference>
<feature type="binding site" evidence="9">
    <location>
        <position position="256"/>
    </location>
    <ligand>
        <name>GTP</name>
        <dbReference type="ChEBI" id="CHEBI:37565"/>
    </ligand>
</feature>
<dbReference type="AlphaFoldDB" id="A0A1B9E8X3"/>
<feature type="coiled-coil region" evidence="10">
    <location>
        <begin position="1093"/>
        <end position="1120"/>
    </location>
</feature>